<keyword evidence="2" id="KW-0479">Metal-binding</keyword>
<evidence type="ECO:0000313" key="8">
    <source>
        <dbReference type="EMBL" id="CAH1987343.1"/>
    </source>
</evidence>
<keyword evidence="5" id="KW-0539">Nucleus</keyword>
<comment type="subcellular location">
    <subcellularLocation>
        <location evidence="1">Nucleus</location>
    </subcellularLocation>
</comment>
<proteinExistence type="predicted"/>
<keyword evidence="3" id="KW-0863">Zinc-finger</keyword>
<evidence type="ECO:0000256" key="3">
    <source>
        <dbReference type="ARBA" id="ARBA00022771"/>
    </source>
</evidence>
<evidence type="ECO:0000256" key="4">
    <source>
        <dbReference type="ARBA" id="ARBA00022833"/>
    </source>
</evidence>
<feature type="compositionally biased region" description="Low complexity" evidence="6">
    <location>
        <begin position="598"/>
        <end position="607"/>
    </location>
</feature>
<evidence type="ECO:0000259" key="7">
    <source>
        <dbReference type="SMART" id="SM00581"/>
    </source>
</evidence>
<dbReference type="AlphaFoldDB" id="A0A9P0PN59"/>
<feature type="region of interest" description="Disordered" evidence="6">
    <location>
        <begin position="546"/>
        <end position="621"/>
    </location>
</feature>
<dbReference type="InterPro" id="IPR052115">
    <property type="entry name" value="NEXT_complex_subunit_ZCCHC8"/>
</dbReference>
<evidence type="ECO:0000313" key="9">
    <source>
        <dbReference type="Proteomes" id="UP001152888"/>
    </source>
</evidence>
<dbReference type="OrthoDB" id="8026949at2759"/>
<feature type="compositionally biased region" description="Basic and acidic residues" evidence="6">
    <location>
        <begin position="546"/>
        <end position="566"/>
    </location>
</feature>
<dbReference type="Pfam" id="PF04046">
    <property type="entry name" value="PSP"/>
    <property type="match status" value="1"/>
</dbReference>
<comment type="caution">
    <text evidence="8">The sequence shown here is derived from an EMBL/GenBank/DDBJ whole genome shotgun (WGS) entry which is preliminary data.</text>
</comment>
<dbReference type="GO" id="GO:0071013">
    <property type="term" value="C:catalytic step 2 spliceosome"/>
    <property type="evidence" value="ECO:0007669"/>
    <property type="project" value="TreeGrafter"/>
</dbReference>
<dbReference type="SMART" id="SM00581">
    <property type="entry name" value="PSP"/>
    <property type="match status" value="1"/>
</dbReference>
<organism evidence="8 9">
    <name type="scientific">Acanthoscelides obtectus</name>
    <name type="common">Bean weevil</name>
    <name type="synonym">Bruchus obtectus</name>
    <dbReference type="NCBI Taxonomy" id="200917"/>
    <lineage>
        <taxon>Eukaryota</taxon>
        <taxon>Metazoa</taxon>
        <taxon>Ecdysozoa</taxon>
        <taxon>Arthropoda</taxon>
        <taxon>Hexapoda</taxon>
        <taxon>Insecta</taxon>
        <taxon>Pterygota</taxon>
        <taxon>Neoptera</taxon>
        <taxon>Endopterygota</taxon>
        <taxon>Coleoptera</taxon>
        <taxon>Polyphaga</taxon>
        <taxon>Cucujiformia</taxon>
        <taxon>Chrysomeloidea</taxon>
        <taxon>Chrysomelidae</taxon>
        <taxon>Bruchinae</taxon>
        <taxon>Bruchini</taxon>
        <taxon>Acanthoscelides</taxon>
    </lineage>
</organism>
<feature type="compositionally biased region" description="Basic residues" evidence="6">
    <location>
        <begin position="231"/>
        <end position="241"/>
    </location>
</feature>
<feature type="region of interest" description="Disordered" evidence="6">
    <location>
        <begin position="208"/>
        <end position="241"/>
    </location>
</feature>
<dbReference type="GO" id="GO:0008270">
    <property type="term" value="F:zinc ion binding"/>
    <property type="evidence" value="ECO:0007669"/>
    <property type="project" value="UniProtKB-KW"/>
</dbReference>
<name>A0A9P0PN59_ACAOB</name>
<accession>A0A9P0PN59</accession>
<keyword evidence="9" id="KW-1185">Reference proteome</keyword>
<evidence type="ECO:0000256" key="1">
    <source>
        <dbReference type="ARBA" id="ARBA00004123"/>
    </source>
</evidence>
<dbReference type="EMBL" id="CAKOFQ010007018">
    <property type="protein sequence ID" value="CAH1987343.1"/>
    <property type="molecule type" value="Genomic_DNA"/>
</dbReference>
<evidence type="ECO:0000256" key="5">
    <source>
        <dbReference type="ARBA" id="ARBA00023242"/>
    </source>
</evidence>
<reference evidence="8" key="1">
    <citation type="submission" date="2022-03" db="EMBL/GenBank/DDBJ databases">
        <authorList>
            <person name="Sayadi A."/>
        </authorList>
    </citation>
    <scope>NUCLEOTIDE SEQUENCE</scope>
</reference>
<sequence length="692" mass="77873">MDSQKRGKKRSLCDGIFEISDGDMSPEQSDADEPEAKVSRTDISIIEISEESSQQSVQENRNTDSGPLFKIDSGISVETIEIVDESFTEVTSLSEADTCLTNPDACVVVSDSTVTVSDSQKPVSDIEEGEVEEPKDKSMVEVSSERIPSISITFSDETIADLYRFKFLKFLQSFVELETDLDELTITAWRDPQLDPKEWVVVDETSSIPISTDPSTNVPISELSPSSDKSPKKKRKKKNKKAASAEAFILDTTPAADDQNLHVTKYCRKFEIDVCEKNDSAEEDVKVSAQICFNCDGHHSMRDCTVPKNYAKINQSRQQFKAQKQTVRYHLEEDQKFSHLKPGTISDSLRDALGLRKNQIPPYIYQMRLMGYPPGWLEEAKFVYSDLAMFDADGKHVLQGVQKKSQGLDPQKIVDYPGFNMPLDEKNKDEYKYYGVPPYSDKFNKKVMIEYFEKEFVKKQDDLEACDMDLDSTFVDSEKNEDSIPDILKTPLKDIAKIDIGIPSPSLSDLEKVKEKLLVELQDSISSPDKTSSKICDKDDEIKQNETKISENDVETKEIVKSKDDTNENCEDEETDKEEKDQNESVSEASEDKGVKVDLSNSESSNNDDSRQNVSPVPGCSNLIKTSSFGTPILKSTSPYVRLPNPDNFMVGVSPVINFENLPDSTGKYEQMTDVLQKVRKTMKNLQKNSKT</sequence>
<protein>
    <recommendedName>
        <fullName evidence="7">PSP proline-rich domain-containing protein</fullName>
    </recommendedName>
</protein>
<evidence type="ECO:0000256" key="6">
    <source>
        <dbReference type="SAM" id="MobiDB-lite"/>
    </source>
</evidence>
<evidence type="ECO:0000256" key="2">
    <source>
        <dbReference type="ARBA" id="ARBA00022723"/>
    </source>
</evidence>
<feature type="compositionally biased region" description="Low complexity" evidence="6">
    <location>
        <begin position="43"/>
        <end position="59"/>
    </location>
</feature>
<feature type="region of interest" description="Disordered" evidence="6">
    <location>
        <begin position="1"/>
        <end position="70"/>
    </location>
</feature>
<dbReference type="PANTHER" id="PTHR13316:SF0">
    <property type="entry name" value="ZINC FINGER CCHC DOMAIN-CONTAINING PROTEIN 8"/>
    <property type="match status" value="1"/>
</dbReference>
<dbReference type="InterPro" id="IPR006568">
    <property type="entry name" value="PSP_pro-rich"/>
</dbReference>
<feature type="compositionally biased region" description="Acidic residues" evidence="6">
    <location>
        <begin position="567"/>
        <end position="576"/>
    </location>
</feature>
<dbReference type="PANTHER" id="PTHR13316">
    <property type="entry name" value="ZINC FINGER, CCHC DOMAIN CONTAINING 8"/>
    <property type="match status" value="1"/>
</dbReference>
<feature type="compositionally biased region" description="Basic residues" evidence="6">
    <location>
        <begin position="1"/>
        <end position="10"/>
    </location>
</feature>
<dbReference type="Proteomes" id="UP001152888">
    <property type="component" value="Unassembled WGS sequence"/>
</dbReference>
<dbReference type="GO" id="GO:0003723">
    <property type="term" value="F:RNA binding"/>
    <property type="evidence" value="ECO:0007669"/>
    <property type="project" value="TreeGrafter"/>
</dbReference>
<feature type="domain" description="PSP proline-rich" evidence="7">
    <location>
        <begin position="337"/>
        <end position="389"/>
    </location>
</feature>
<gene>
    <name evidence="8" type="ORF">ACAOBT_LOCUS17798</name>
</gene>
<keyword evidence="4" id="KW-0862">Zinc</keyword>